<dbReference type="Proteomes" id="UP000219439">
    <property type="component" value="Unassembled WGS sequence"/>
</dbReference>
<dbReference type="SUPFAM" id="SSF51735">
    <property type="entry name" value="NAD(P)-binding Rossmann-fold domains"/>
    <property type="match status" value="1"/>
</dbReference>
<protein>
    <submittedName>
        <fullName evidence="1">NAD(P)-dependent dehydrogenase, short-chain alcohol dehydrogenase family</fullName>
    </submittedName>
</protein>
<dbReference type="AlphaFoldDB" id="A0A285PIB7"/>
<dbReference type="InterPro" id="IPR036291">
    <property type="entry name" value="NAD(P)-bd_dom_sf"/>
</dbReference>
<dbReference type="OrthoDB" id="9785826at2"/>
<gene>
    <name evidence="1" type="ORF">SAMN06265368_4285</name>
</gene>
<organism evidence="1 2">
    <name type="scientific">Cohaesibacter gelatinilyticus</name>
    <dbReference type="NCBI Taxonomy" id="372072"/>
    <lineage>
        <taxon>Bacteria</taxon>
        <taxon>Pseudomonadati</taxon>
        <taxon>Pseudomonadota</taxon>
        <taxon>Alphaproteobacteria</taxon>
        <taxon>Hyphomicrobiales</taxon>
        <taxon>Cohaesibacteraceae</taxon>
    </lineage>
</organism>
<accession>A0A285PIB7</accession>
<reference evidence="1 2" key="1">
    <citation type="submission" date="2017-09" db="EMBL/GenBank/DDBJ databases">
        <authorList>
            <person name="Ehlers B."/>
            <person name="Leendertz F.H."/>
        </authorList>
    </citation>
    <scope>NUCLEOTIDE SEQUENCE [LARGE SCALE GENOMIC DNA]</scope>
    <source>
        <strain evidence="1 2">DSM 18289</strain>
    </source>
</reference>
<keyword evidence="2" id="KW-1185">Reference proteome</keyword>
<name>A0A285PIB7_9HYPH</name>
<dbReference type="GO" id="GO:0005737">
    <property type="term" value="C:cytoplasm"/>
    <property type="evidence" value="ECO:0007669"/>
    <property type="project" value="TreeGrafter"/>
</dbReference>
<sequence length="239" mass="25701">MIRNIAVIGSSGAIGSAMVRQLAHVYPDAVLHAFSRSGCAQSGGGIVGHSLDMESEDGIAAAAEMASKDMPLDLVFVAIGMLHDREVQPEKALRDLSAEKLQRLFFVNTILPALLMKHFLPKLNRKERSVFAALSARVGSISDNRLGGWYSYRASKSALNMIIRNAAIEVGRRNKQAVIVGMHPGTVDSALSQPFQSNLPAGQLFTADHSAVKMLDVLLSLSSDQSGRCFAWDGQEIAP</sequence>
<evidence type="ECO:0000313" key="1">
    <source>
        <dbReference type="EMBL" id="SNZ21168.1"/>
    </source>
</evidence>
<dbReference type="PANTHER" id="PTHR43544:SF12">
    <property type="entry name" value="NAD(P)-BINDING ROSSMANN-FOLD SUPERFAMILY PROTEIN"/>
    <property type="match status" value="1"/>
</dbReference>
<dbReference type="PRINTS" id="PR00081">
    <property type="entry name" value="GDHRDH"/>
</dbReference>
<dbReference type="GO" id="GO:0016491">
    <property type="term" value="F:oxidoreductase activity"/>
    <property type="evidence" value="ECO:0007669"/>
    <property type="project" value="TreeGrafter"/>
</dbReference>
<dbReference type="Pfam" id="PF00106">
    <property type="entry name" value="adh_short"/>
    <property type="match status" value="1"/>
</dbReference>
<proteinExistence type="predicted"/>
<dbReference type="PANTHER" id="PTHR43544">
    <property type="entry name" value="SHORT-CHAIN DEHYDROGENASE/REDUCTASE"/>
    <property type="match status" value="1"/>
</dbReference>
<dbReference type="InterPro" id="IPR051468">
    <property type="entry name" value="Fungal_SecMetab_SDRs"/>
</dbReference>
<dbReference type="Gene3D" id="3.40.50.720">
    <property type="entry name" value="NAD(P)-binding Rossmann-like Domain"/>
    <property type="match status" value="1"/>
</dbReference>
<evidence type="ECO:0000313" key="2">
    <source>
        <dbReference type="Proteomes" id="UP000219439"/>
    </source>
</evidence>
<dbReference type="EMBL" id="OBEL01000007">
    <property type="protein sequence ID" value="SNZ21168.1"/>
    <property type="molecule type" value="Genomic_DNA"/>
</dbReference>
<dbReference type="InterPro" id="IPR002347">
    <property type="entry name" value="SDR_fam"/>
</dbReference>
<dbReference type="RefSeq" id="WP_097155551.1">
    <property type="nucleotide sequence ID" value="NZ_OBEL01000007.1"/>
</dbReference>